<dbReference type="SUPFAM" id="SSF47473">
    <property type="entry name" value="EF-hand"/>
    <property type="match status" value="1"/>
</dbReference>
<comment type="caution">
    <text evidence="6">The sequence shown here is derived from an EMBL/GenBank/DDBJ whole genome shotgun (WGS) entry which is preliminary data.</text>
</comment>
<keyword evidence="3" id="KW-0597">Phosphoprotein</keyword>
<evidence type="ECO:0000256" key="1">
    <source>
        <dbReference type="ARBA" id="ARBA00004300"/>
    </source>
</evidence>
<feature type="compositionally biased region" description="Basic and acidic residues" evidence="5">
    <location>
        <begin position="155"/>
        <end position="170"/>
    </location>
</feature>
<dbReference type="PANTHER" id="PTHR18905:SF12">
    <property type="entry name" value="NINEIN-LIKE PROTEIN"/>
    <property type="match status" value="1"/>
</dbReference>
<feature type="compositionally biased region" description="Basic residues" evidence="5">
    <location>
        <begin position="99"/>
        <end position="110"/>
    </location>
</feature>
<feature type="compositionally biased region" description="Low complexity" evidence="5">
    <location>
        <begin position="115"/>
        <end position="127"/>
    </location>
</feature>
<sequence length="251" mass="27791">MEHSDYVSQLKLEFDSCDSTSSGFLDRDDLTELCRKLRLDTHLPLLLHTLLGERPYARVNFEEFKEGFVAVLSRSLDFSTSEEDSSYLQPVVPEEVKPKLVKGSKRYGRRSRPDSSFSAEPSQEESPPSGPEEEDSALGVRRAKLRRSTSLESVESLKSDEEAGSQKENDLADFQSKGVQQEEVEPGGGGGGANSAEVDVLLRKLDGDLDVRDFQKVLRGSAHFACSTPLRSADLQRTPYGSDSHILPQHS</sequence>
<evidence type="ECO:0000256" key="5">
    <source>
        <dbReference type="SAM" id="MobiDB-lite"/>
    </source>
</evidence>
<protein>
    <recommendedName>
        <fullName evidence="8">Ninein-like protein</fullName>
    </recommendedName>
</protein>
<proteinExistence type="predicted"/>
<dbReference type="GO" id="GO:0034454">
    <property type="term" value="P:microtubule anchoring at centrosome"/>
    <property type="evidence" value="ECO:0007669"/>
    <property type="project" value="TreeGrafter"/>
</dbReference>
<feature type="region of interest" description="Disordered" evidence="5">
    <location>
        <begin position="99"/>
        <end position="170"/>
    </location>
</feature>
<accession>A0AAN7X4G7</accession>
<keyword evidence="4" id="KW-0206">Cytoskeleton</keyword>
<dbReference type="PANTHER" id="PTHR18905">
    <property type="entry name" value="NINEIN"/>
    <property type="match status" value="1"/>
</dbReference>
<keyword evidence="7" id="KW-1185">Reference proteome</keyword>
<dbReference type="GO" id="GO:0005813">
    <property type="term" value="C:centrosome"/>
    <property type="evidence" value="ECO:0007669"/>
    <property type="project" value="UniProtKB-SubCell"/>
</dbReference>
<reference evidence="6 7" key="1">
    <citation type="journal article" date="2023" name="Genes (Basel)">
        <title>Chromosome-Level Genome Assembly and Circadian Gene Repertoire of the Patagonia Blennie Eleginops maclovinus-The Closest Ancestral Proxy of Antarctic Cryonotothenioids.</title>
        <authorList>
            <person name="Cheng C.C."/>
            <person name="Rivera-Colon A.G."/>
            <person name="Minhas B.F."/>
            <person name="Wilson L."/>
            <person name="Rayamajhi N."/>
            <person name="Vargas-Chacoff L."/>
            <person name="Catchen J.M."/>
        </authorList>
    </citation>
    <scope>NUCLEOTIDE SEQUENCE [LARGE SCALE GENOMIC DNA]</scope>
    <source>
        <strain evidence="6">JMC-PN-2008</strain>
    </source>
</reference>
<keyword evidence="2" id="KW-0963">Cytoplasm</keyword>
<organism evidence="6 7">
    <name type="scientific">Eleginops maclovinus</name>
    <name type="common">Patagonian blennie</name>
    <name type="synonym">Eleginus maclovinus</name>
    <dbReference type="NCBI Taxonomy" id="56733"/>
    <lineage>
        <taxon>Eukaryota</taxon>
        <taxon>Metazoa</taxon>
        <taxon>Chordata</taxon>
        <taxon>Craniata</taxon>
        <taxon>Vertebrata</taxon>
        <taxon>Euteleostomi</taxon>
        <taxon>Actinopterygii</taxon>
        <taxon>Neopterygii</taxon>
        <taxon>Teleostei</taxon>
        <taxon>Neoteleostei</taxon>
        <taxon>Acanthomorphata</taxon>
        <taxon>Eupercaria</taxon>
        <taxon>Perciformes</taxon>
        <taxon>Notothenioidei</taxon>
        <taxon>Eleginopidae</taxon>
        <taxon>Eleginops</taxon>
    </lineage>
</organism>
<evidence type="ECO:0000256" key="4">
    <source>
        <dbReference type="ARBA" id="ARBA00023212"/>
    </source>
</evidence>
<dbReference type="EMBL" id="JAUZQC010000019">
    <property type="protein sequence ID" value="KAK5854421.1"/>
    <property type="molecule type" value="Genomic_DNA"/>
</dbReference>
<evidence type="ECO:0000313" key="6">
    <source>
        <dbReference type="EMBL" id="KAK5854421.1"/>
    </source>
</evidence>
<dbReference type="InterPro" id="IPR011992">
    <property type="entry name" value="EF-hand-dom_pair"/>
</dbReference>
<evidence type="ECO:0000256" key="2">
    <source>
        <dbReference type="ARBA" id="ARBA00022490"/>
    </source>
</evidence>
<evidence type="ECO:0008006" key="8">
    <source>
        <dbReference type="Google" id="ProtNLM"/>
    </source>
</evidence>
<evidence type="ECO:0000313" key="7">
    <source>
        <dbReference type="Proteomes" id="UP001346869"/>
    </source>
</evidence>
<evidence type="ECO:0000256" key="3">
    <source>
        <dbReference type="ARBA" id="ARBA00022553"/>
    </source>
</evidence>
<comment type="subcellular location">
    <subcellularLocation>
        <location evidence="1">Cytoplasm</location>
        <location evidence="1">Cytoskeleton</location>
        <location evidence="1">Microtubule organizing center</location>
        <location evidence="1">Centrosome</location>
    </subcellularLocation>
</comment>
<reference evidence="6 7" key="2">
    <citation type="journal article" date="2023" name="Mol. Biol. Evol.">
        <title>Genomics of Secondarily Temperate Adaptation in the Only Non-Antarctic Icefish.</title>
        <authorList>
            <person name="Rivera-Colon A.G."/>
            <person name="Rayamajhi N."/>
            <person name="Minhas B.F."/>
            <person name="Madrigal G."/>
            <person name="Bilyk K.T."/>
            <person name="Yoon V."/>
            <person name="Hune M."/>
            <person name="Gregory S."/>
            <person name="Cheng C.H.C."/>
            <person name="Catchen J.M."/>
        </authorList>
    </citation>
    <scope>NUCLEOTIDE SEQUENCE [LARGE SCALE GENOMIC DNA]</scope>
    <source>
        <strain evidence="6">JMC-PN-2008</strain>
    </source>
</reference>
<name>A0AAN7X4G7_ELEMC</name>
<dbReference type="AlphaFoldDB" id="A0AAN7X4G7"/>
<gene>
    <name evidence="6" type="ORF">PBY51_015492</name>
</gene>
<dbReference type="Proteomes" id="UP001346869">
    <property type="component" value="Unassembled WGS sequence"/>
</dbReference>